<evidence type="ECO:0000313" key="1">
    <source>
        <dbReference type="EMBL" id="QHT05614.1"/>
    </source>
</evidence>
<protein>
    <submittedName>
        <fullName evidence="1">Uncharacterized protein</fullName>
    </submittedName>
</protein>
<sequence length="50" mass="5845">MTLSKWDTSVRIAKIKLNIDPNSFTVVKGKLLREAQMIYHFLISEEYSTK</sequence>
<name>A0A6C0CPK5_9ZZZZ</name>
<organism evidence="1">
    <name type="scientific">viral metagenome</name>
    <dbReference type="NCBI Taxonomy" id="1070528"/>
    <lineage>
        <taxon>unclassified sequences</taxon>
        <taxon>metagenomes</taxon>
        <taxon>organismal metagenomes</taxon>
    </lineage>
</organism>
<dbReference type="EMBL" id="MN739457">
    <property type="protein sequence ID" value="QHT05614.1"/>
    <property type="molecule type" value="Genomic_DNA"/>
</dbReference>
<accession>A0A6C0CPK5</accession>
<proteinExistence type="predicted"/>
<dbReference type="AlphaFoldDB" id="A0A6C0CPK5"/>
<reference evidence="1" key="1">
    <citation type="journal article" date="2020" name="Nature">
        <title>Giant virus diversity and host interactions through global metagenomics.</title>
        <authorList>
            <person name="Schulz F."/>
            <person name="Roux S."/>
            <person name="Paez-Espino D."/>
            <person name="Jungbluth S."/>
            <person name="Walsh D.A."/>
            <person name="Denef V.J."/>
            <person name="McMahon K.D."/>
            <person name="Konstantinidis K.T."/>
            <person name="Eloe-Fadrosh E.A."/>
            <person name="Kyrpides N.C."/>
            <person name="Woyke T."/>
        </authorList>
    </citation>
    <scope>NUCLEOTIDE SEQUENCE</scope>
    <source>
        <strain evidence="1">GVMAG-M-3300021389-45</strain>
    </source>
</reference>